<keyword evidence="1" id="KW-0548">Nucleotidyltransferase</keyword>
<organism evidence="1 2">
    <name type="scientific">Elysia marginata</name>
    <dbReference type="NCBI Taxonomy" id="1093978"/>
    <lineage>
        <taxon>Eukaryota</taxon>
        <taxon>Metazoa</taxon>
        <taxon>Spiralia</taxon>
        <taxon>Lophotrochozoa</taxon>
        <taxon>Mollusca</taxon>
        <taxon>Gastropoda</taxon>
        <taxon>Heterobranchia</taxon>
        <taxon>Euthyneura</taxon>
        <taxon>Panpulmonata</taxon>
        <taxon>Sacoglossa</taxon>
        <taxon>Placobranchoidea</taxon>
        <taxon>Plakobranchidae</taxon>
        <taxon>Elysia</taxon>
    </lineage>
</organism>
<name>A0AAV4IZ37_9GAST</name>
<keyword evidence="2" id="KW-1185">Reference proteome</keyword>
<sequence>MTSTRQFHVIIGGEKFKTRKIRNGMHQGSVIAPTLFNIYIIDMPEINSLQLGYTYDWVSRCQSKEWSEIEDTFSKDTFVLKECMDTGYLKSVSTAFHMNNHETSKT</sequence>
<dbReference type="AlphaFoldDB" id="A0AAV4IZ37"/>
<evidence type="ECO:0000313" key="2">
    <source>
        <dbReference type="Proteomes" id="UP000762676"/>
    </source>
</evidence>
<dbReference type="PANTHER" id="PTHR36688">
    <property type="entry name" value="ENDO/EXONUCLEASE/PHOSPHATASE DOMAIN-CONTAINING PROTEIN"/>
    <property type="match status" value="1"/>
</dbReference>
<evidence type="ECO:0000313" key="1">
    <source>
        <dbReference type="EMBL" id="GFS15707.1"/>
    </source>
</evidence>
<dbReference type="Proteomes" id="UP000762676">
    <property type="component" value="Unassembled WGS sequence"/>
</dbReference>
<accession>A0AAV4IZ37</accession>
<dbReference type="GO" id="GO:0003964">
    <property type="term" value="F:RNA-directed DNA polymerase activity"/>
    <property type="evidence" value="ECO:0007669"/>
    <property type="project" value="UniProtKB-KW"/>
</dbReference>
<gene>
    <name evidence="1" type="ORF">ElyMa_004939700</name>
</gene>
<protein>
    <submittedName>
        <fullName evidence="1">RNA-directed DNA polymerase from mobile element jockey</fullName>
    </submittedName>
</protein>
<dbReference type="PANTHER" id="PTHR36688:SF1">
    <property type="entry name" value="ENDONUCLEASE_EXONUCLEASE_PHOSPHATASE DOMAIN-CONTAINING PROTEIN"/>
    <property type="match status" value="1"/>
</dbReference>
<dbReference type="InterPro" id="IPR052560">
    <property type="entry name" value="RdDP_mobile_element"/>
</dbReference>
<keyword evidence="1" id="KW-0808">Transferase</keyword>
<dbReference type="EMBL" id="BMAT01009884">
    <property type="protein sequence ID" value="GFS15707.1"/>
    <property type="molecule type" value="Genomic_DNA"/>
</dbReference>
<reference evidence="1 2" key="1">
    <citation type="journal article" date="2021" name="Elife">
        <title>Chloroplast acquisition without the gene transfer in kleptoplastic sea slugs, Plakobranchus ocellatus.</title>
        <authorList>
            <person name="Maeda T."/>
            <person name="Takahashi S."/>
            <person name="Yoshida T."/>
            <person name="Shimamura S."/>
            <person name="Takaki Y."/>
            <person name="Nagai Y."/>
            <person name="Toyoda A."/>
            <person name="Suzuki Y."/>
            <person name="Arimoto A."/>
            <person name="Ishii H."/>
            <person name="Satoh N."/>
            <person name="Nishiyama T."/>
            <person name="Hasebe M."/>
            <person name="Maruyama T."/>
            <person name="Minagawa J."/>
            <person name="Obokata J."/>
            <person name="Shigenobu S."/>
        </authorList>
    </citation>
    <scope>NUCLEOTIDE SEQUENCE [LARGE SCALE GENOMIC DNA]</scope>
</reference>
<proteinExistence type="predicted"/>
<comment type="caution">
    <text evidence="1">The sequence shown here is derived from an EMBL/GenBank/DDBJ whole genome shotgun (WGS) entry which is preliminary data.</text>
</comment>
<keyword evidence="1" id="KW-0695">RNA-directed DNA polymerase</keyword>